<organism evidence="8 9">
    <name type="scientific">Cellulomonas fimi (strain ATCC 484 / DSM 20113 / JCM 1341 / CCUG 24087 / LMG 16345 / NBRC 15513 / NCIMB 8980 / NCTC 7547 / NRS-133)</name>
    <dbReference type="NCBI Taxonomy" id="590998"/>
    <lineage>
        <taxon>Bacteria</taxon>
        <taxon>Bacillati</taxon>
        <taxon>Actinomycetota</taxon>
        <taxon>Actinomycetes</taxon>
        <taxon>Micrococcales</taxon>
        <taxon>Cellulomonadaceae</taxon>
        <taxon>Cellulomonas</taxon>
    </lineage>
</organism>
<dbReference type="SUPFAM" id="SSF88659">
    <property type="entry name" value="Sigma3 and sigma4 domains of RNA polymerase sigma factors"/>
    <property type="match status" value="1"/>
</dbReference>
<evidence type="ECO:0000259" key="6">
    <source>
        <dbReference type="Pfam" id="PF08281"/>
    </source>
</evidence>
<dbReference type="STRING" id="590998.Celf_0136"/>
<dbReference type="Pfam" id="PF04542">
    <property type="entry name" value="Sigma70_r2"/>
    <property type="match status" value="1"/>
</dbReference>
<accession>F4H4T4</accession>
<dbReference type="SUPFAM" id="SSF88946">
    <property type="entry name" value="Sigma2 domain of RNA polymerase sigma factors"/>
    <property type="match status" value="1"/>
</dbReference>
<name>F4H4T4_CELFA</name>
<dbReference type="GO" id="GO:0006352">
    <property type="term" value="P:DNA-templated transcription initiation"/>
    <property type="evidence" value="ECO:0007669"/>
    <property type="project" value="InterPro"/>
</dbReference>
<dbReference type="Gene3D" id="1.10.10.10">
    <property type="entry name" value="Winged helix-like DNA-binding domain superfamily/Winged helix DNA-binding domain"/>
    <property type="match status" value="1"/>
</dbReference>
<reference evidence="8 9" key="1">
    <citation type="submission" date="2011-04" db="EMBL/GenBank/DDBJ databases">
        <title>Complete sequence of Cellulomonas fimi ATCC 484.</title>
        <authorList>
            <consortium name="US DOE Joint Genome Institute"/>
            <person name="Lucas S."/>
            <person name="Han J."/>
            <person name="Lapidus A."/>
            <person name="Cheng J.-F."/>
            <person name="Goodwin L."/>
            <person name="Pitluck S."/>
            <person name="Peters L."/>
            <person name="Chertkov O."/>
            <person name="Detter J.C."/>
            <person name="Han C."/>
            <person name="Tapia R."/>
            <person name="Land M."/>
            <person name="Hauser L."/>
            <person name="Kyrpides N."/>
            <person name="Ivanova N."/>
            <person name="Ovchinnikova G."/>
            <person name="Pagani I."/>
            <person name="Mead D."/>
            <person name="Brumm P."/>
            <person name="Woyke T."/>
        </authorList>
    </citation>
    <scope>NUCLEOTIDE SEQUENCE [LARGE SCALE GENOMIC DNA]</scope>
    <source>
        <strain evidence="9">ATCC 484 / DSM 20113 / JCM 1341 / NBRC 15513 / NCIMB 8980 / NCTC 7547</strain>
    </source>
</reference>
<dbReference type="PANTHER" id="PTHR47756">
    <property type="entry name" value="BLL6612 PROTEIN-RELATED"/>
    <property type="match status" value="1"/>
</dbReference>
<dbReference type="InterPro" id="IPR046531">
    <property type="entry name" value="DUF6596"/>
</dbReference>
<dbReference type="GO" id="GO:0003677">
    <property type="term" value="F:DNA binding"/>
    <property type="evidence" value="ECO:0007669"/>
    <property type="project" value="InterPro"/>
</dbReference>
<dbReference type="InterPro" id="IPR013324">
    <property type="entry name" value="RNA_pol_sigma_r3/r4-like"/>
</dbReference>
<evidence type="ECO:0000259" key="5">
    <source>
        <dbReference type="Pfam" id="PF04542"/>
    </source>
</evidence>
<dbReference type="Pfam" id="PF08281">
    <property type="entry name" value="Sigma70_r4_2"/>
    <property type="match status" value="1"/>
</dbReference>
<proteinExistence type="inferred from homology"/>
<keyword evidence="4" id="KW-0804">Transcription</keyword>
<comment type="similarity">
    <text evidence="1">Belongs to the sigma-70 factor family. ECF subfamily.</text>
</comment>
<keyword evidence="3" id="KW-0731">Sigma factor</keyword>
<keyword evidence="2" id="KW-0805">Transcription regulation</keyword>
<gene>
    <name evidence="8" type="ordered locus">Celf_0136</name>
</gene>
<dbReference type="eggNOG" id="COG4941">
    <property type="taxonomic scope" value="Bacteria"/>
</dbReference>
<dbReference type="EMBL" id="CP002666">
    <property type="protein sequence ID" value="AEE44285.1"/>
    <property type="molecule type" value="Genomic_DNA"/>
</dbReference>
<evidence type="ECO:0000256" key="3">
    <source>
        <dbReference type="ARBA" id="ARBA00023082"/>
    </source>
</evidence>
<sequence length="404" mass="43593">MRALTGADEDLLRTLAPQVLAVLGRRTHDFGAAEDAVQEALLVAATHWPRDGVPDRPFGWLLQTATRRLLDAVRSDRARRAREERWATDAAVGTTPVARDDSLTLLFLCCHPVLTPASAVPLTLRAVGGLTTAEVARAFLVPEPTMAQRISRAKRRVAEAGSTFALPSPDQRADRLRSVQHVLYVMFTEGSTSTRGAALHRVDLSDEAIRLTRWLHALEPDDPEVAGLLALMLLTDARRAARTDAAGDLVPLPEQDRALWDAALVAEGLALLDRALAARSVGEYQLQAAVAAVHDRAPTAADTDWPQVVALYGLLERMTRSPVVAVNRAVAVAMVDGPEAGLRLLDGVDLPGHRLDAVRAHLLESAGDLRAAADAYRRAAARATSVPEKRYLTVRASRLTTPPS</sequence>
<dbReference type="InterPro" id="IPR007627">
    <property type="entry name" value="RNA_pol_sigma70_r2"/>
</dbReference>
<dbReference type="GO" id="GO:0016987">
    <property type="term" value="F:sigma factor activity"/>
    <property type="evidence" value="ECO:0007669"/>
    <property type="project" value="UniProtKB-KW"/>
</dbReference>
<dbReference type="Gene3D" id="1.10.1740.10">
    <property type="match status" value="1"/>
</dbReference>
<evidence type="ECO:0000256" key="1">
    <source>
        <dbReference type="ARBA" id="ARBA00010641"/>
    </source>
</evidence>
<feature type="domain" description="RNA polymerase sigma-70 region 2" evidence="5">
    <location>
        <begin position="11"/>
        <end position="77"/>
    </location>
</feature>
<dbReference type="Pfam" id="PF20239">
    <property type="entry name" value="DUF6596"/>
    <property type="match status" value="1"/>
</dbReference>
<evidence type="ECO:0000256" key="4">
    <source>
        <dbReference type="ARBA" id="ARBA00023163"/>
    </source>
</evidence>
<dbReference type="KEGG" id="cfi:Celf_0136"/>
<keyword evidence="9" id="KW-1185">Reference proteome</keyword>
<dbReference type="HOGENOM" id="CLU_035311_1_0_11"/>
<dbReference type="InterPro" id="IPR013325">
    <property type="entry name" value="RNA_pol_sigma_r2"/>
</dbReference>
<protein>
    <submittedName>
        <fullName evidence="8">Putative RNA polymerase, sigma-24 subunit, ECF subfamily</fullName>
    </submittedName>
</protein>
<dbReference type="PANTHER" id="PTHR47756:SF2">
    <property type="entry name" value="BLL6612 PROTEIN"/>
    <property type="match status" value="1"/>
</dbReference>
<dbReference type="RefSeq" id="WP_013769315.1">
    <property type="nucleotide sequence ID" value="NC_015514.1"/>
</dbReference>
<evidence type="ECO:0000313" key="9">
    <source>
        <dbReference type="Proteomes" id="UP000008460"/>
    </source>
</evidence>
<feature type="domain" description="DUF6596" evidence="7">
    <location>
        <begin position="175"/>
        <end position="275"/>
    </location>
</feature>
<feature type="domain" description="RNA polymerase sigma factor 70 region 4 type 2" evidence="6">
    <location>
        <begin position="106"/>
        <end position="156"/>
    </location>
</feature>
<evidence type="ECO:0000256" key="2">
    <source>
        <dbReference type="ARBA" id="ARBA00023015"/>
    </source>
</evidence>
<evidence type="ECO:0000313" key="8">
    <source>
        <dbReference type="EMBL" id="AEE44285.1"/>
    </source>
</evidence>
<dbReference type="InterPro" id="IPR013249">
    <property type="entry name" value="RNA_pol_sigma70_r4_t2"/>
</dbReference>
<evidence type="ECO:0000259" key="7">
    <source>
        <dbReference type="Pfam" id="PF20239"/>
    </source>
</evidence>
<dbReference type="Proteomes" id="UP000008460">
    <property type="component" value="Chromosome"/>
</dbReference>
<dbReference type="InterPro" id="IPR036388">
    <property type="entry name" value="WH-like_DNA-bd_sf"/>
</dbReference>
<dbReference type="AlphaFoldDB" id="F4H4T4"/>